<name>A0AAD4M450_9AGAM</name>
<evidence type="ECO:0008006" key="4">
    <source>
        <dbReference type="Google" id="ProtNLM"/>
    </source>
</evidence>
<keyword evidence="3" id="KW-1185">Reference proteome</keyword>
<comment type="caution">
    <text evidence="2">The sequence shown here is derived from an EMBL/GenBank/DDBJ whole genome shotgun (WGS) entry which is preliminary data.</text>
</comment>
<gene>
    <name evidence="2" type="ORF">B0F90DRAFT_651663</name>
</gene>
<evidence type="ECO:0000256" key="1">
    <source>
        <dbReference type="SAM" id="Phobius"/>
    </source>
</evidence>
<keyword evidence="1" id="KW-0472">Membrane</keyword>
<accession>A0AAD4M450</accession>
<keyword evidence="1" id="KW-1133">Transmembrane helix</keyword>
<dbReference type="EMBL" id="WTXG01000025">
    <property type="protein sequence ID" value="KAI0298984.1"/>
    <property type="molecule type" value="Genomic_DNA"/>
</dbReference>
<sequence length="150" mass="17432">MQSSHHNHLPSEGGTTIQQHRDLSKRYSFTQVQSQSVFLFVIVVVVVVALTLSRAISSRLQALRILATVTHFTFSPFFFLFLFFGFLLTFLLFSIFFFERLPHLYRSISLLLRPCFRLNIHFIFLILSRVFMYGSYGSFSHSCHGLEIAE</sequence>
<dbReference type="AlphaFoldDB" id="A0AAD4M450"/>
<proteinExistence type="predicted"/>
<feature type="transmembrane region" description="Helical" evidence="1">
    <location>
        <begin position="118"/>
        <end position="136"/>
    </location>
</feature>
<protein>
    <recommendedName>
        <fullName evidence="4">Transmembrane protein</fullName>
    </recommendedName>
</protein>
<dbReference type="Proteomes" id="UP001203297">
    <property type="component" value="Unassembled WGS sequence"/>
</dbReference>
<feature type="transmembrane region" description="Helical" evidence="1">
    <location>
        <begin position="77"/>
        <end position="98"/>
    </location>
</feature>
<feature type="transmembrane region" description="Helical" evidence="1">
    <location>
        <begin position="36"/>
        <end position="57"/>
    </location>
</feature>
<evidence type="ECO:0000313" key="3">
    <source>
        <dbReference type="Proteomes" id="UP001203297"/>
    </source>
</evidence>
<keyword evidence="1" id="KW-0812">Transmembrane</keyword>
<reference evidence="2" key="1">
    <citation type="journal article" date="2022" name="New Phytol.">
        <title>Evolutionary transition to the ectomycorrhizal habit in the genomes of a hyperdiverse lineage of mushroom-forming fungi.</title>
        <authorList>
            <person name="Looney B."/>
            <person name="Miyauchi S."/>
            <person name="Morin E."/>
            <person name="Drula E."/>
            <person name="Courty P.E."/>
            <person name="Kohler A."/>
            <person name="Kuo A."/>
            <person name="LaButti K."/>
            <person name="Pangilinan J."/>
            <person name="Lipzen A."/>
            <person name="Riley R."/>
            <person name="Andreopoulos W."/>
            <person name="He G."/>
            <person name="Johnson J."/>
            <person name="Nolan M."/>
            <person name="Tritt A."/>
            <person name="Barry K.W."/>
            <person name="Grigoriev I.V."/>
            <person name="Nagy L.G."/>
            <person name="Hibbett D."/>
            <person name="Henrissat B."/>
            <person name="Matheny P.B."/>
            <person name="Labbe J."/>
            <person name="Martin F.M."/>
        </authorList>
    </citation>
    <scope>NUCLEOTIDE SEQUENCE</scope>
    <source>
        <strain evidence="2">BPL690</strain>
    </source>
</reference>
<evidence type="ECO:0000313" key="2">
    <source>
        <dbReference type="EMBL" id="KAI0298984.1"/>
    </source>
</evidence>
<organism evidence="2 3">
    <name type="scientific">Multifurca ochricompacta</name>
    <dbReference type="NCBI Taxonomy" id="376703"/>
    <lineage>
        <taxon>Eukaryota</taxon>
        <taxon>Fungi</taxon>
        <taxon>Dikarya</taxon>
        <taxon>Basidiomycota</taxon>
        <taxon>Agaricomycotina</taxon>
        <taxon>Agaricomycetes</taxon>
        <taxon>Russulales</taxon>
        <taxon>Russulaceae</taxon>
        <taxon>Multifurca</taxon>
    </lineage>
</organism>